<evidence type="ECO:0000313" key="16">
    <source>
        <dbReference type="EMBL" id="KAK7439044.1"/>
    </source>
</evidence>
<feature type="transmembrane region" description="Helical" evidence="14">
    <location>
        <begin position="929"/>
        <end position="951"/>
    </location>
</feature>
<keyword evidence="9" id="KW-0406">Ion transport</keyword>
<feature type="domain" description="Ion transport" evidence="15">
    <location>
        <begin position="490"/>
        <end position="733"/>
    </location>
</feature>
<feature type="transmembrane region" description="Helical" evidence="14">
    <location>
        <begin position="1710"/>
        <end position="1735"/>
    </location>
</feature>
<gene>
    <name evidence="16" type="primary">CCH1_4</name>
    <name evidence="16" type="ORF">VKT23_017750</name>
</gene>
<comment type="subcellular location">
    <subcellularLocation>
        <location evidence="1">Membrane</location>
        <topology evidence="1">Multi-pass membrane protein</topology>
    </subcellularLocation>
</comment>
<keyword evidence="5 14" id="KW-0812">Transmembrane</keyword>
<keyword evidence="10 14" id="KW-0472">Membrane</keyword>
<name>A0ABR1IVA5_9AGAR</name>
<feature type="compositionally biased region" description="Polar residues" evidence="13">
    <location>
        <begin position="2043"/>
        <end position="2070"/>
    </location>
</feature>
<evidence type="ECO:0000256" key="8">
    <source>
        <dbReference type="ARBA" id="ARBA00022989"/>
    </source>
</evidence>
<keyword evidence="11" id="KW-0325">Glycoprotein</keyword>
<reference evidence="16 17" key="1">
    <citation type="submission" date="2024-01" db="EMBL/GenBank/DDBJ databases">
        <title>A draft genome for the cacao thread blight pathogen Marasmiellus scandens.</title>
        <authorList>
            <person name="Baruah I.K."/>
            <person name="Leung J."/>
            <person name="Bukari Y."/>
            <person name="Amoako-Attah I."/>
            <person name="Meinhardt L.W."/>
            <person name="Bailey B.A."/>
            <person name="Cohen S.P."/>
        </authorList>
    </citation>
    <scope>NUCLEOTIDE SEQUENCE [LARGE SCALE GENOMIC DNA]</scope>
    <source>
        <strain evidence="16 17">GH-19</strain>
    </source>
</reference>
<evidence type="ECO:0000256" key="13">
    <source>
        <dbReference type="SAM" id="MobiDB-lite"/>
    </source>
</evidence>
<feature type="transmembrane region" description="Helical" evidence="14">
    <location>
        <begin position="1327"/>
        <end position="1350"/>
    </location>
</feature>
<feature type="domain" description="Ion transport" evidence="15">
    <location>
        <begin position="1248"/>
        <end position="1535"/>
    </location>
</feature>
<feature type="region of interest" description="Disordered" evidence="13">
    <location>
        <begin position="2034"/>
        <end position="2070"/>
    </location>
</feature>
<dbReference type="EMBL" id="JBANRG010000075">
    <property type="protein sequence ID" value="KAK7439044.1"/>
    <property type="molecule type" value="Genomic_DNA"/>
</dbReference>
<comment type="caution">
    <text evidence="16">The sequence shown here is derived from an EMBL/GenBank/DDBJ whole genome shotgun (WGS) entry which is preliminary data.</text>
</comment>
<dbReference type="Gene3D" id="1.10.287.70">
    <property type="match status" value="4"/>
</dbReference>
<evidence type="ECO:0000313" key="17">
    <source>
        <dbReference type="Proteomes" id="UP001498398"/>
    </source>
</evidence>
<dbReference type="Gene3D" id="1.20.120.350">
    <property type="entry name" value="Voltage-gated potassium channels. Chain C"/>
    <property type="match status" value="4"/>
</dbReference>
<feature type="domain" description="Ion transport" evidence="15">
    <location>
        <begin position="1585"/>
        <end position="1831"/>
    </location>
</feature>
<feature type="transmembrane region" description="Helical" evidence="14">
    <location>
        <begin position="269"/>
        <end position="290"/>
    </location>
</feature>
<evidence type="ECO:0000256" key="2">
    <source>
        <dbReference type="ARBA" id="ARBA00022448"/>
    </source>
</evidence>
<feature type="transmembrane region" description="Helical" evidence="14">
    <location>
        <begin position="1362"/>
        <end position="1384"/>
    </location>
</feature>
<evidence type="ECO:0000256" key="10">
    <source>
        <dbReference type="ARBA" id="ARBA00023136"/>
    </source>
</evidence>
<dbReference type="Proteomes" id="UP001498398">
    <property type="component" value="Unassembled WGS sequence"/>
</dbReference>
<feature type="transmembrane region" description="Helical" evidence="14">
    <location>
        <begin position="1619"/>
        <end position="1638"/>
    </location>
</feature>
<feature type="transmembrane region" description="Helical" evidence="14">
    <location>
        <begin position="1650"/>
        <end position="1669"/>
    </location>
</feature>
<evidence type="ECO:0000256" key="4">
    <source>
        <dbReference type="ARBA" id="ARBA00022673"/>
    </source>
</evidence>
<evidence type="ECO:0000256" key="11">
    <source>
        <dbReference type="ARBA" id="ARBA00023180"/>
    </source>
</evidence>
<evidence type="ECO:0000256" key="9">
    <source>
        <dbReference type="ARBA" id="ARBA00023065"/>
    </source>
</evidence>
<keyword evidence="17" id="KW-1185">Reference proteome</keyword>
<accession>A0ABR1IVA5</accession>
<keyword evidence="2" id="KW-0813">Transport</keyword>
<feature type="transmembrane region" description="Helical" evidence="14">
    <location>
        <begin position="1000"/>
        <end position="1025"/>
    </location>
</feature>
<evidence type="ECO:0000256" key="12">
    <source>
        <dbReference type="ARBA" id="ARBA00023303"/>
    </source>
</evidence>
<keyword evidence="8 14" id="KW-1133">Transmembrane helix</keyword>
<proteinExistence type="predicted"/>
<feature type="compositionally biased region" description="Low complexity" evidence="13">
    <location>
        <begin position="11"/>
        <end position="31"/>
    </location>
</feature>
<evidence type="ECO:0000256" key="14">
    <source>
        <dbReference type="SAM" id="Phobius"/>
    </source>
</evidence>
<organism evidence="16 17">
    <name type="scientific">Marasmiellus scandens</name>
    <dbReference type="NCBI Taxonomy" id="2682957"/>
    <lineage>
        <taxon>Eukaryota</taxon>
        <taxon>Fungi</taxon>
        <taxon>Dikarya</taxon>
        <taxon>Basidiomycota</taxon>
        <taxon>Agaricomycotina</taxon>
        <taxon>Agaricomycetes</taxon>
        <taxon>Agaricomycetidae</taxon>
        <taxon>Agaricales</taxon>
        <taxon>Marasmiineae</taxon>
        <taxon>Omphalotaceae</taxon>
        <taxon>Marasmiellus</taxon>
    </lineage>
</organism>
<dbReference type="Pfam" id="PF00520">
    <property type="entry name" value="Ion_trans"/>
    <property type="match status" value="4"/>
</dbReference>
<feature type="transmembrane region" description="Helical" evidence="14">
    <location>
        <begin position="1251"/>
        <end position="1273"/>
    </location>
</feature>
<feature type="transmembrane region" description="Helical" evidence="14">
    <location>
        <begin position="1294"/>
        <end position="1315"/>
    </location>
</feature>
<keyword evidence="12" id="KW-0407">Ion channel</keyword>
<keyword evidence="3" id="KW-0109">Calcium transport</keyword>
<keyword evidence="6" id="KW-0106">Calcium</keyword>
<feature type="transmembrane region" description="Helical" evidence="14">
    <location>
        <begin position="1506"/>
        <end position="1529"/>
    </location>
</feature>
<feature type="transmembrane region" description="Helical" evidence="14">
    <location>
        <begin position="1798"/>
        <end position="1823"/>
    </location>
</feature>
<feature type="region of interest" description="Disordered" evidence="13">
    <location>
        <begin position="1"/>
        <end position="79"/>
    </location>
</feature>
<feature type="transmembrane region" description="Helical" evidence="14">
    <location>
        <begin position="501"/>
        <end position="518"/>
    </location>
</feature>
<dbReference type="InterPro" id="IPR005821">
    <property type="entry name" value="Ion_trans_dom"/>
</dbReference>
<feature type="transmembrane region" description="Helical" evidence="14">
    <location>
        <begin position="1590"/>
        <end position="1607"/>
    </location>
</feature>
<dbReference type="PANTHER" id="PTHR45628:SF7">
    <property type="entry name" value="VOLTAGE-DEPENDENT CALCIUM CHANNEL TYPE A SUBUNIT ALPHA-1"/>
    <property type="match status" value="1"/>
</dbReference>
<feature type="transmembrane region" description="Helical" evidence="14">
    <location>
        <begin position="310"/>
        <end position="329"/>
    </location>
</feature>
<feature type="transmembrane region" description="Helical" evidence="14">
    <location>
        <begin position="701"/>
        <end position="726"/>
    </location>
</feature>
<evidence type="ECO:0000256" key="7">
    <source>
        <dbReference type="ARBA" id="ARBA00022882"/>
    </source>
</evidence>
<sequence length="2134" mass="239086">MDSQGPHSAIRRSSSSSAIDLSRSSSPSLDPTDTVARRRSWGRVVEGQDPLRLEIPSSSGREELVFNDSPTDAHLAFQPYPNNRHYSSFEPEQDIFYHPYHHSGPSTASLIAENALEMEGQREDDEARLTTNMSRNPTEREWHLAVDGDGGGDPETPATPQGGNTPRRRTVRYSVSPSPLKRTGTAIKSMSKTLRRASLRVVNIANNGLEHQVRLAGDDGKLEEDRDEELPDLSRTAPIRGRTLCWFGQNSKVRLKLYEWLVHPWTEPVILLLIIFNAVVLTIQSVRSLVLEDDQEPARIRGYFHSWEDWALFFLFIIFTLEAFARICVNGFLFDPEIPALSIFTSPFSSAPSRTIVSNLPPDSADLSRQGSLSAGGPLARGLSLTQRLERFNRNVRRPFQLANSSVFYPGPNPSEPSTSANTIVNEKIKQHVPSASTAHQTTFSLSQQHPPTFFSTAFRSDTKNPTEPLSLPFKLNITEVTSKTSRNVPYLRQSWGRIDFVAIASFWITFILASGGLEHGGGAGAGIGLHIGVFRAMSVIRTARLLAITSGTTTIMHSLKTARPLLASVAYFVVFAMVLFSIIGIQSFNGSLRRSCFLLATDGEQELQISDQFCGGHVNASTIQESNYITWNGLPSDGEAKGYICPLGQICRETDNPEDGIQSFDTIWAAILQIVVVASANGWAPLMYEMIDSEFFVSSLFFIICVVVLNFWLINLFVAVITNTFSAIRSETKKSAFGAAPLPSLLADEQDDGWSSANPSKPNAQRNIFKILYDHSRWIFILFALASLVLQATRTATVSETHETIMYYGELVITLLFDVEILIRFLAALPDWRSFFGFSFGSRSGAGYAGGVGSTGSIRAGATPGAGSNWLDLILAVGSSVIQIPVIRNSEAYPWFTIFQLARFYRVILEVPRMRPLMLSVFGNMYGLFNMSLFLILINYIAALVAVQLLRGDMSVGSNMNFKEIFNAFLAMYQVMSSENWTDVLYQAAEAELKLRQTVLVIILISVWELFANFIILQMFVAVINENFQVAEEQKRTRQASHYWATHQIQSGRATWMRKLNPYRWVKPNPVKVKVENLPSNLVLSIQQDLVQEYRVESPVPGSIDDRATVGSSRRQGLKHYTTKSLSALQKLFAGDEKLSINNDVPLATLKQHTRSDTLGALGDEETERHLELLASVNNVAVPSDDINDAIYERRAQKADFIRDHPSYDRTFWIFGQNNFFRKFCQRLVQPAHGERIFGTPHSPLAHPAFQFLILLAVIGGIVTEIIATPVYRRNYFAENGRTRGAWFDIAEGAFTLTLIVEFFIKICADGFAFTPNAYVRSIWNIIDFIILAGISVNVATSLIFVGGLSRFTRSLKALRALRLITLFNSMRVAFQSLIISGASRILDAAVLAILYIIPYAVWGLNIFAGTMKECNDGDATGITDCINEYENSIFDDGQFGFPVPKVWTDPSPSTTYSFDNFRSSLLILFEIVSLEGWIDVMNIATSIAGKDAQPDTNASEWNALFFLVYHLVGGVVILTLFVSIIIANFSSRTGTAFLTQPQKEWIDLQKLFKRQKPSKRPKTTPTNVFRKWCFDRAIHKHGWWSRSMTFLFVLHVLVLMTQTYSTSDIADTLRNDFFLVIICVYIIDVVIRLVGLGWKSFRANGWNLFDILVTAGSFFTTLIVRFGKDSFVIEQLQKLFLVSIAFKLVQRTDSLNKLFKTSVASLPAILSLLVLWFIFFMFFAILYVEVFGLTKWGGAETRSQNYSTIGSALVMLAFMSTGEGWNEYMHNYARVYPLCTNSSDTEEDSDCGSVGWAFTLFIAWNILSMYIFVNLFTGVVVDSFSYVFQTSGGAKSITREQMRAFKKVWAEYANPKTGYLERGNFVTFFGKLSGVFEVRIYPAEYSIPNILDACKESPDSSYTWPPPRTVDGVDLHKLDAALNGIDYAAIRKRRAVYTRLYHEATIAHQPGRGISFTDMLLLLAHHKLIVDHEALVLSDLVVRTETNKLVTDLVNLDRVHSLLKTISHRRRFLNHLARKRAAESQQEIPFIVVDTMPSTPPQTTRDISSAPSTPNHSPSPSYSDYNGSRNSMIATALQRSKRVSDVSRLSTDLGRYPRDSIIEEDPQLVLSSMQNSMWGDLMSEAMKEEEGR</sequence>
<keyword evidence="4" id="KW-0107">Calcium channel</keyword>
<dbReference type="InterPro" id="IPR050599">
    <property type="entry name" value="VDCC_alpha-1_subunit"/>
</dbReference>
<dbReference type="InterPro" id="IPR027359">
    <property type="entry name" value="Volt_channel_dom_sf"/>
</dbReference>
<protein>
    <submittedName>
        <fullName evidence="16">Calcium channel protein</fullName>
    </submittedName>
</protein>
<keyword evidence="7" id="KW-0851">Voltage-gated channel</keyword>
<feature type="transmembrane region" description="Helical" evidence="14">
    <location>
        <begin position="1390"/>
        <end position="1410"/>
    </location>
</feature>
<dbReference type="SUPFAM" id="SSF81324">
    <property type="entry name" value="Voltage-gated potassium channels"/>
    <property type="match status" value="4"/>
</dbReference>
<feature type="transmembrane region" description="Helical" evidence="14">
    <location>
        <begin position="668"/>
        <end position="689"/>
    </location>
</feature>
<feature type="transmembrane region" description="Helical" evidence="14">
    <location>
        <begin position="777"/>
        <end position="794"/>
    </location>
</feature>
<evidence type="ECO:0000256" key="5">
    <source>
        <dbReference type="ARBA" id="ARBA00022692"/>
    </source>
</evidence>
<feature type="domain" description="Ion transport" evidence="15">
    <location>
        <begin position="779"/>
        <end position="1036"/>
    </location>
</feature>
<feature type="transmembrane region" description="Helical" evidence="14">
    <location>
        <begin position="806"/>
        <end position="828"/>
    </location>
</feature>
<dbReference type="PANTHER" id="PTHR45628">
    <property type="entry name" value="VOLTAGE-DEPENDENT CALCIUM CHANNEL TYPE A SUBUNIT ALPHA-1"/>
    <property type="match status" value="1"/>
</dbReference>
<evidence type="ECO:0000259" key="15">
    <source>
        <dbReference type="Pfam" id="PF00520"/>
    </source>
</evidence>
<feature type="transmembrane region" description="Helical" evidence="14">
    <location>
        <begin position="566"/>
        <end position="586"/>
    </location>
</feature>
<evidence type="ECO:0000256" key="6">
    <source>
        <dbReference type="ARBA" id="ARBA00022837"/>
    </source>
</evidence>
<feature type="transmembrane region" description="Helical" evidence="14">
    <location>
        <begin position="1747"/>
        <end position="1764"/>
    </location>
</feature>
<evidence type="ECO:0000256" key="1">
    <source>
        <dbReference type="ARBA" id="ARBA00004141"/>
    </source>
</evidence>
<evidence type="ECO:0000256" key="3">
    <source>
        <dbReference type="ARBA" id="ARBA00022568"/>
    </source>
</evidence>
<feature type="transmembrane region" description="Helical" evidence="14">
    <location>
        <begin position="1467"/>
        <end position="1486"/>
    </location>
</feature>
<feature type="region of interest" description="Disordered" evidence="13">
    <location>
        <begin position="145"/>
        <end position="182"/>
    </location>
</feature>